<gene>
    <name evidence="1" type="ordered locus">Achl_0128</name>
</gene>
<proteinExistence type="predicted"/>
<dbReference type="EMBL" id="CP001341">
    <property type="protein sequence ID" value="ACL38131.1"/>
    <property type="molecule type" value="Genomic_DNA"/>
</dbReference>
<evidence type="ECO:0000313" key="1">
    <source>
        <dbReference type="EMBL" id="ACL38131.1"/>
    </source>
</evidence>
<accession>B8H8F7</accession>
<dbReference type="HOGENOM" id="CLU_2803115_0_0_11"/>
<keyword evidence="2" id="KW-1185">Reference proteome</keyword>
<sequence>MPRNFRWKWDDVIQHDLVTVSMDGKFVQEGVVDDRSVDGAFVWLFDSLGQRKLLHEHDGYDLVKLHR</sequence>
<name>B8H8F7_PSECP</name>
<organism evidence="1 2">
    <name type="scientific">Pseudarthrobacter chlorophenolicus (strain ATCC 700700 / DSM 12829 / CIP 107037 / JCM 12360 / KCTC 9906 / NCIMB 13794 / A6)</name>
    <name type="common">Arthrobacter chlorophenolicus</name>
    <dbReference type="NCBI Taxonomy" id="452863"/>
    <lineage>
        <taxon>Bacteria</taxon>
        <taxon>Bacillati</taxon>
        <taxon>Actinomycetota</taxon>
        <taxon>Actinomycetes</taxon>
        <taxon>Micrococcales</taxon>
        <taxon>Micrococcaceae</taxon>
        <taxon>Pseudarthrobacter</taxon>
    </lineage>
</organism>
<dbReference type="AlphaFoldDB" id="B8H8F7"/>
<protein>
    <submittedName>
        <fullName evidence="1">Uncharacterized protein</fullName>
    </submittedName>
</protein>
<dbReference type="Proteomes" id="UP000002505">
    <property type="component" value="Chromosome"/>
</dbReference>
<dbReference type="KEGG" id="ach:Achl_0128"/>
<dbReference type="OrthoDB" id="4953926at2"/>
<reference evidence="1" key="1">
    <citation type="submission" date="2009-01" db="EMBL/GenBank/DDBJ databases">
        <title>Complete sequence of chromosome of Arthrobacter chlorophenolicus A6.</title>
        <authorList>
            <consortium name="US DOE Joint Genome Institute"/>
            <person name="Lucas S."/>
            <person name="Copeland A."/>
            <person name="Lapidus A."/>
            <person name="Glavina del Rio T."/>
            <person name="Tice H."/>
            <person name="Bruce D."/>
            <person name="Goodwin L."/>
            <person name="Pitluck S."/>
            <person name="Goltsman E."/>
            <person name="Clum A."/>
            <person name="Larimer F."/>
            <person name="Land M."/>
            <person name="Hauser L."/>
            <person name="Kyrpides N."/>
            <person name="Mikhailova N."/>
            <person name="Jansson J."/>
            <person name="Richardson P."/>
        </authorList>
    </citation>
    <scope>NUCLEOTIDE SEQUENCE [LARGE SCALE GENOMIC DNA]</scope>
    <source>
        <strain evidence="1">A6</strain>
    </source>
</reference>
<dbReference type="RefSeq" id="WP_012630867.1">
    <property type="nucleotide sequence ID" value="NC_011886.1"/>
</dbReference>
<evidence type="ECO:0000313" key="2">
    <source>
        <dbReference type="Proteomes" id="UP000002505"/>
    </source>
</evidence>